<evidence type="ECO:0000256" key="9">
    <source>
        <dbReference type="ARBA" id="ARBA00023204"/>
    </source>
</evidence>
<keyword evidence="1 13" id="KW-0540">Nuclease</keyword>
<evidence type="ECO:0000256" key="13">
    <source>
        <dbReference type="HAMAP-Rule" id="MF_01451"/>
    </source>
</evidence>
<comment type="subunit">
    <text evidence="13">Heterodimer of AddA and AddB/RexB.</text>
</comment>
<dbReference type="PANTHER" id="PTHR11070:SF48">
    <property type="entry name" value="ATP-DEPENDENT HELICASE_NUCLEASE SUBUNIT A"/>
    <property type="match status" value="1"/>
</dbReference>
<evidence type="ECO:0000313" key="18">
    <source>
        <dbReference type="Proteomes" id="UP000239663"/>
    </source>
</evidence>
<evidence type="ECO:0000259" key="15">
    <source>
        <dbReference type="PROSITE" id="PS51198"/>
    </source>
</evidence>
<feature type="domain" description="UvrD-like helicase C-terminal" evidence="16">
    <location>
        <begin position="513"/>
        <end position="810"/>
    </location>
</feature>
<evidence type="ECO:0000259" key="16">
    <source>
        <dbReference type="PROSITE" id="PS51217"/>
    </source>
</evidence>
<evidence type="ECO:0000256" key="3">
    <source>
        <dbReference type="ARBA" id="ARBA00022763"/>
    </source>
</evidence>
<name>A0A2S7N0E4_9BACI</name>
<feature type="domain" description="UvrD-like helicase ATP-binding" evidence="15">
    <location>
        <begin position="14"/>
        <end position="488"/>
    </location>
</feature>
<evidence type="ECO:0000256" key="11">
    <source>
        <dbReference type="ARBA" id="ARBA00034617"/>
    </source>
</evidence>
<dbReference type="NCBIfam" id="TIGR02785">
    <property type="entry name" value="addA_Gpos"/>
    <property type="match status" value="1"/>
</dbReference>
<comment type="cofactor">
    <cofactor evidence="13">
        <name>Mg(2+)</name>
        <dbReference type="ChEBI" id="CHEBI:18420"/>
    </cofactor>
</comment>
<dbReference type="GO" id="GO:0005524">
    <property type="term" value="F:ATP binding"/>
    <property type="evidence" value="ECO:0007669"/>
    <property type="project" value="UniProtKB-UniRule"/>
</dbReference>
<dbReference type="PROSITE" id="PS51217">
    <property type="entry name" value="UVRD_HELICASE_CTER"/>
    <property type="match status" value="1"/>
</dbReference>
<keyword evidence="5 13" id="KW-0347">Helicase</keyword>
<evidence type="ECO:0000256" key="14">
    <source>
        <dbReference type="PROSITE-ProRule" id="PRU00560"/>
    </source>
</evidence>
<evidence type="ECO:0000313" key="17">
    <source>
        <dbReference type="EMBL" id="PQD95483.1"/>
    </source>
</evidence>
<dbReference type="EC" id="3.1.-.-" evidence="13"/>
<dbReference type="EMBL" id="PKOZ01000004">
    <property type="protein sequence ID" value="PQD95483.1"/>
    <property type="molecule type" value="Genomic_DNA"/>
</dbReference>
<dbReference type="EC" id="5.6.2.4" evidence="13"/>
<keyword evidence="3 13" id="KW-0227">DNA damage</keyword>
<evidence type="ECO:0000256" key="1">
    <source>
        <dbReference type="ARBA" id="ARBA00022722"/>
    </source>
</evidence>
<dbReference type="Gene3D" id="3.90.320.10">
    <property type="match status" value="1"/>
</dbReference>
<proteinExistence type="inferred from homology"/>
<feature type="binding site" evidence="14">
    <location>
        <begin position="35"/>
        <end position="42"/>
    </location>
    <ligand>
        <name>ATP</name>
        <dbReference type="ChEBI" id="CHEBI:30616"/>
    </ligand>
</feature>
<keyword evidence="18" id="KW-1185">Reference proteome</keyword>
<evidence type="ECO:0000256" key="5">
    <source>
        <dbReference type="ARBA" id="ARBA00022806"/>
    </source>
</evidence>
<dbReference type="FunFam" id="3.40.50.300:FF:001236">
    <property type="entry name" value="ATP-dependent helicase/nuclease subunit A"/>
    <property type="match status" value="1"/>
</dbReference>
<comment type="caution">
    <text evidence="17">The sequence shown here is derived from an EMBL/GenBank/DDBJ whole genome shotgun (WGS) entry which is preliminary data.</text>
</comment>
<dbReference type="SUPFAM" id="SSF52540">
    <property type="entry name" value="P-loop containing nucleoside triphosphate hydrolases"/>
    <property type="match status" value="1"/>
</dbReference>
<dbReference type="InterPro" id="IPR011604">
    <property type="entry name" value="PDDEXK-like_dom_sf"/>
</dbReference>
<dbReference type="GO" id="GO:0043138">
    <property type="term" value="F:3'-5' DNA helicase activity"/>
    <property type="evidence" value="ECO:0007669"/>
    <property type="project" value="UniProtKB-UniRule"/>
</dbReference>
<comment type="similarity">
    <text evidence="13">Belongs to the helicase family. AddA subfamily.</text>
</comment>
<comment type="function">
    <text evidence="13">The heterodimer acts as both an ATP-dependent DNA helicase and an ATP-dependent, dual-direction single-stranded exonuclease. Recognizes the chi site generating a DNA molecule suitable for the initiation of homologous recombination. The AddA nuclease domain is required for chi fragment generation; this subunit has the helicase and 3' -&gt; 5' nuclease activities.</text>
</comment>
<dbReference type="Pfam" id="PF13361">
    <property type="entry name" value="UvrD_C"/>
    <property type="match status" value="1"/>
</dbReference>
<keyword evidence="6 13" id="KW-0269">Exonuclease</keyword>
<dbReference type="GO" id="GO:0008408">
    <property type="term" value="F:3'-5' exonuclease activity"/>
    <property type="evidence" value="ECO:0007669"/>
    <property type="project" value="UniProtKB-UniRule"/>
</dbReference>
<dbReference type="GO" id="GO:0033202">
    <property type="term" value="C:DNA helicase complex"/>
    <property type="evidence" value="ECO:0007669"/>
    <property type="project" value="TreeGrafter"/>
</dbReference>
<accession>A0A2S7N0E4</accession>
<dbReference type="GO" id="GO:0000724">
    <property type="term" value="P:double-strand break repair via homologous recombination"/>
    <property type="evidence" value="ECO:0007669"/>
    <property type="project" value="UniProtKB-UniRule"/>
</dbReference>
<comment type="catalytic activity">
    <reaction evidence="11 13">
        <text>Couples ATP hydrolysis with the unwinding of duplex DNA by translocating in the 3'-5' direction.</text>
        <dbReference type="EC" id="5.6.2.4"/>
    </reaction>
</comment>
<dbReference type="InterPro" id="IPR014017">
    <property type="entry name" value="DNA_helicase_UvrD-like_C"/>
</dbReference>
<keyword evidence="9 13" id="KW-0234">DNA repair</keyword>
<evidence type="ECO:0000256" key="7">
    <source>
        <dbReference type="ARBA" id="ARBA00022840"/>
    </source>
</evidence>
<dbReference type="HAMAP" id="MF_01451">
    <property type="entry name" value="AddA"/>
    <property type="match status" value="1"/>
</dbReference>
<dbReference type="InterPro" id="IPR027417">
    <property type="entry name" value="P-loop_NTPase"/>
</dbReference>
<dbReference type="InterPro" id="IPR014152">
    <property type="entry name" value="AddA"/>
</dbReference>
<keyword evidence="7 13" id="KW-0067">ATP-binding</keyword>
<dbReference type="Gene3D" id="3.40.50.300">
    <property type="entry name" value="P-loop containing nucleotide triphosphate hydrolases"/>
    <property type="match status" value="4"/>
</dbReference>
<dbReference type="RefSeq" id="WP_104849238.1">
    <property type="nucleotide sequence ID" value="NZ_PKOZ01000004.1"/>
</dbReference>
<gene>
    <name evidence="13 17" type="primary">addA</name>
    <name evidence="17" type="ORF">CYL18_09365</name>
</gene>
<dbReference type="InterPro" id="IPR011335">
    <property type="entry name" value="Restrct_endonuc-II-like"/>
</dbReference>
<comment type="catalytic activity">
    <reaction evidence="12 13">
        <text>ATP + H2O = ADP + phosphate + H(+)</text>
        <dbReference type="Rhea" id="RHEA:13065"/>
        <dbReference type="ChEBI" id="CHEBI:15377"/>
        <dbReference type="ChEBI" id="CHEBI:15378"/>
        <dbReference type="ChEBI" id="CHEBI:30616"/>
        <dbReference type="ChEBI" id="CHEBI:43474"/>
        <dbReference type="ChEBI" id="CHEBI:456216"/>
        <dbReference type="EC" id="5.6.2.4"/>
    </reaction>
</comment>
<dbReference type="FunFam" id="3.40.50.300:FF:001196">
    <property type="entry name" value="ATP-dependent helicase/nuclease subunit A"/>
    <property type="match status" value="1"/>
</dbReference>
<evidence type="ECO:0000256" key="6">
    <source>
        <dbReference type="ARBA" id="ARBA00022839"/>
    </source>
</evidence>
<dbReference type="Pfam" id="PF12705">
    <property type="entry name" value="PDDEXK_1"/>
    <property type="match status" value="1"/>
</dbReference>
<dbReference type="AlphaFoldDB" id="A0A2S7N0E4"/>
<dbReference type="GO" id="GO:0003690">
    <property type="term" value="F:double-stranded DNA binding"/>
    <property type="evidence" value="ECO:0007669"/>
    <property type="project" value="UniProtKB-UniRule"/>
</dbReference>
<dbReference type="PANTHER" id="PTHR11070">
    <property type="entry name" value="UVRD / RECB / PCRA DNA HELICASE FAMILY MEMBER"/>
    <property type="match status" value="1"/>
</dbReference>
<dbReference type="InterPro" id="IPR000212">
    <property type="entry name" value="DNA_helicase_UvrD/REP"/>
</dbReference>
<keyword evidence="8 13" id="KW-0238">DNA-binding</keyword>
<protein>
    <recommendedName>
        <fullName evidence="13">ATP-dependent helicase/nuclease subunit A</fullName>
        <ecNumber evidence="13">3.1.-.-</ecNumber>
        <ecNumber evidence="13">5.6.2.4</ecNumber>
    </recommendedName>
    <alternativeName>
        <fullName evidence="13">ATP-dependent helicase/nuclease AddA</fullName>
    </alternativeName>
    <alternativeName>
        <fullName evidence="13">DNA 3'-5' helicase AddA</fullName>
    </alternativeName>
</protein>
<dbReference type="SUPFAM" id="SSF52980">
    <property type="entry name" value="Restriction endonuclease-like"/>
    <property type="match status" value="1"/>
</dbReference>
<evidence type="ECO:0000256" key="4">
    <source>
        <dbReference type="ARBA" id="ARBA00022801"/>
    </source>
</evidence>
<dbReference type="InterPro" id="IPR038726">
    <property type="entry name" value="PDDEXK_AddAB-type"/>
</dbReference>
<dbReference type="Proteomes" id="UP000239663">
    <property type="component" value="Unassembled WGS sequence"/>
</dbReference>
<organism evidence="17 18">
    <name type="scientific">Pradoshia eiseniae</name>
    <dbReference type="NCBI Taxonomy" id="2064768"/>
    <lineage>
        <taxon>Bacteria</taxon>
        <taxon>Bacillati</taxon>
        <taxon>Bacillota</taxon>
        <taxon>Bacilli</taxon>
        <taxon>Bacillales</taxon>
        <taxon>Bacillaceae</taxon>
        <taxon>Pradoshia</taxon>
    </lineage>
</organism>
<evidence type="ECO:0000256" key="12">
    <source>
        <dbReference type="ARBA" id="ARBA00048988"/>
    </source>
</evidence>
<keyword evidence="10 13" id="KW-0413">Isomerase</keyword>
<reference evidence="17 18" key="1">
    <citation type="submission" date="2017-12" db="EMBL/GenBank/DDBJ databases">
        <title>Taxonomic description and draft genome of Pradoshia cofamensis Gen. nov., sp. nov., a thermotolerant bacillale isolated from anterior gut of earthworm Eisenia fetida.</title>
        <authorList>
            <person name="Saha T."/>
            <person name="Chakraborty R."/>
        </authorList>
    </citation>
    <scope>NUCLEOTIDE SEQUENCE [LARGE SCALE GENOMIC DNA]</scope>
    <source>
        <strain evidence="17 18">EAG3</strain>
    </source>
</reference>
<dbReference type="GO" id="GO:0005829">
    <property type="term" value="C:cytosol"/>
    <property type="evidence" value="ECO:0007669"/>
    <property type="project" value="TreeGrafter"/>
</dbReference>
<sequence>MNERRPLPAKPADALWTDDQWKAIASGGSDILVAAAAGSGKTAVLVERIIKKVISEEQPLDVDRLLIVTFTNASAAEMRHRIAEALEKEIKRQPGSRHLRKQLGLLNKASISTLHSFCLEIVRSHYYLLDIDPGFRIGDTTEMELIRDEALEEMLEDEYGIPDNEDFFRLVDAFTDDRSDRTILEIIRKLDDFARSNPDPKAWLDGLSQMYEVESDAKIEELPFYPVLEFDIKMRLQAAKEMIEEGYQLTLHPEGPAALGETFKADEAMVDGLWQSVQKGWSVMSDAFNGASFVKAKSIRKGTCDEALAKRAKTIRDNVKKSIKTIADDLFFRKEESFIKDMADMKPYVTTLSRLVQAFQQKFTQAKLERGIVDFSDLEHMALDILATKGDGSYLIPSPVALEYRKKFQEVLVDEYQDTNMVQETILQLVTEDGEATGNMFMVGDVKQSIYRFRLAEPNLFMGKYGRFLPNPGESGMKIDLNKNFRSRHEVLAGTNFLFKQLMGKTVGEIDYDEAAELKKGAGYPEDEEYPIELYLIDKSEEAAESADGDEEEDIETVLLEARQMAEIIKTLIEERRKIYDAKTKTYRNITYRDIVILLRSMPWAPAIMDEFRAQGIPVYADLSTGYFEATEVAIMISLLQIIDNPYQDIPLASVLRSPMVGLNEEELADIRITLPKGTFYEALKEYCRIGSVEKYGSAFVRVHTFFKQLDTWRTAARQGALSSLIWQLYRDTGYYDFVGGMSGGKQRQANLLALYTRARQYEESSFRGIFRFLRFIDRMRERGSDLGAARALGEQEDVVRLMTIHSSKGLEFPVVLLGGLSRNFNQMDLRKSYLIDKDLGLAFRYVNPELRITYPSLPQIAFKKKMQLENISEEMRVLYVALTRAKEKLYLIGTVSDGVKAMDKWSAYSNREEWLLPDYVRANAASYMDWIGPALSRHQTVTAGASGEVAEHPSRWKIHLRNGSTLLAAKEEESLETKRLFESIRQMEPVSIESEYHDQVKQQLGWSYKYKGATAERSKQSVSELKRMNEPEDPYSAATLVKARFKQANLKRPSFMQQKKMTPAERGTLVHLVMQHIDAREQVNEESIRTVMERLVMKEFITKEQAEEIDTAQILGFFDSEIGQRMKTAKVIRKEVPFTMAYPAREAYPDWDGGDENILVQGIVDCMFEDEHGLVLVDYKTDAITGRFPNGFEEAEEVLKARYEKQIELYTRALEQILKRKIQEKYLFFFDGAHFIKL</sequence>
<dbReference type="GO" id="GO:0016887">
    <property type="term" value="F:ATP hydrolysis activity"/>
    <property type="evidence" value="ECO:0007669"/>
    <property type="project" value="RHEA"/>
</dbReference>
<keyword evidence="2 13" id="KW-0547">Nucleotide-binding</keyword>
<dbReference type="PROSITE" id="PS51198">
    <property type="entry name" value="UVRD_HELICASE_ATP_BIND"/>
    <property type="match status" value="1"/>
</dbReference>
<evidence type="ECO:0000256" key="10">
    <source>
        <dbReference type="ARBA" id="ARBA00023235"/>
    </source>
</evidence>
<dbReference type="OrthoDB" id="9810135at2"/>
<dbReference type="InterPro" id="IPR014016">
    <property type="entry name" value="UvrD-like_ATP-bd"/>
</dbReference>
<evidence type="ECO:0000256" key="8">
    <source>
        <dbReference type="ARBA" id="ARBA00023125"/>
    </source>
</evidence>
<evidence type="ECO:0000256" key="2">
    <source>
        <dbReference type="ARBA" id="ARBA00022741"/>
    </source>
</evidence>
<dbReference type="Pfam" id="PF00580">
    <property type="entry name" value="UvrD-helicase"/>
    <property type="match status" value="1"/>
</dbReference>
<keyword evidence="4 13" id="KW-0378">Hydrolase</keyword>